<dbReference type="CDD" id="cd11304">
    <property type="entry name" value="Cadherin_repeat"/>
    <property type="match status" value="5"/>
</dbReference>
<evidence type="ECO:0000256" key="11">
    <source>
        <dbReference type="ARBA" id="ARBA00023180"/>
    </source>
</evidence>
<dbReference type="FunFam" id="2.60.40.60:FF:000002">
    <property type="entry name" value="Protocadherin alpha 2"/>
    <property type="match status" value="1"/>
</dbReference>
<feature type="domain" description="Cadherin" evidence="14">
    <location>
        <begin position="29"/>
        <end position="135"/>
    </location>
</feature>
<protein>
    <recommendedName>
        <fullName evidence="14">Cadherin domain-containing protein</fullName>
    </recommendedName>
</protein>
<dbReference type="InterPro" id="IPR050174">
    <property type="entry name" value="Protocadherin/Cadherin-CA"/>
</dbReference>
<feature type="chain" id="PRO_5034131471" description="Cadherin domain-containing protein" evidence="13">
    <location>
        <begin position="32"/>
        <end position="533"/>
    </location>
</feature>
<dbReference type="InterPro" id="IPR013164">
    <property type="entry name" value="Cadherin_N"/>
</dbReference>
<dbReference type="Pfam" id="PF08266">
    <property type="entry name" value="Cadherin_2"/>
    <property type="match status" value="1"/>
</dbReference>
<keyword evidence="7 12" id="KW-0106">Calcium</keyword>
<organism evidence="15 16">
    <name type="scientific">Oryzias sinensis</name>
    <name type="common">Chinese medaka</name>
    <dbReference type="NCBI Taxonomy" id="183150"/>
    <lineage>
        <taxon>Eukaryota</taxon>
        <taxon>Metazoa</taxon>
        <taxon>Chordata</taxon>
        <taxon>Craniata</taxon>
        <taxon>Vertebrata</taxon>
        <taxon>Euteleostomi</taxon>
        <taxon>Actinopterygii</taxon>
        <taxon>Neopterygii</taxon>
        <taxon>Teleostei</taxon>
        <taxon>Neoteleostei</taxon>
        <taxon>Acanthomorphata</taxon>
        <taxon>Ovalentaria</taxon>
        <taxon>Atherinomorphae</taxon>
        <taxon>Beloniformes</taxon>
        <taxon>Adrianichthyidae</taxon>
        <taxon>Oryziinae</taxon>
        <taxon>Oryzias</taxon>
    </lineage>
</organism>
<keyword evidence="9" id="KW-1133">Transmembrane helix</keyword>
<dbReference type="PANTHER" id="PTHR24028">
    <property type="entry name" value="CADHERIN-87A"/>
    <property type="match status" value="1"/>
</dbReference>
<dbReference type="GO" id="GO:0007156">
    <property type="term" value="P:homophilic cell adhesion via plasma membrane adhesion molecules"/>
    <property type="evidence" value="ECO:0007669"/>
    <property type="project" value="InterPro"/>
</dbReference>
<dbReference type="InterPro" id="IPR015919">
    <property type="entry name" value="Cadherin-like_sf"/>
</dbReference>
<dbReference type="Pfam" id="PF00028">
    <property type="entry name" value="Cadherin"/>
    <property type="match status" value="4"/>
</dbReference>
<evidence type="ECO:0000256" key="5">
    <source>
        <dbReference type="ARBA" id="ARBA00022729"/>
    </source>
</evidence>
<dbReference type="GeneTree" id="ENSGT00940000165118"/>
<evidence type="ECO:0000256" key="7">
    <source>
        <dbReference type="ARBA" id="ARBA00022837"/>
    </source>
</evidence>
<evidence type="ECO:0000256" key="3">
    <source>
        <dbReference type="ARBA" id="ARBA00022475"/>
    </source>
</evidence>
<dbReference type="FunFam" id="2.60.40.60:FF:000007">
    <property type="entry name" value="Protocadherin alpha 2"/>
    <property type="match status" value="1"/>
</dbReference>
<evidence type="ECO:0000256" key="2">
    <source>
        <dbReference type="ARBA" id="ARBA00004251"/>
    </source>
</evidence>
<evidence type="ECO:0000256" key="1">
    <source>
        <dbReference type="ARBA" id="ARBA00003436"/>
    </source>
</evidence>
<dbReference type="SUPFAM" id="SSF49313">
    <property type="entry name" value="Cadherin-like"/>
    <property type="match status" value="5"/>
</dbReference>
<dbReference type="PANTHER" id="PTHR24028:SF337">
    <property type="entry name" value="PROTOCADHERIN 2 ALPHA A 3 PRECURSOR-RELATED"/>
    <property type="match status" value="1"/>
</dbReference>
<dbReference type="PROSITE" id="PS50268">
    <property type="entry name" value="CADHERIN_2"/>
    <property type="match status" value="5"/>
</dbReference>
<dbReference type="GO" id="GO:0005886">
    <property type="term" value="C:plasma membrane"/>
    <property type="evidence" value="ECO:0007669"/>
    <property type="project" value="UniProtKB-SubCell"/>
</dbReference>
<dbReference type="FunFam" id="2.60.40.60:FF:000129">
    <property type="entry name" value="protocadherin alpha-C2 isoform X1"/>
    <property type="match status" value="1"/>
</dbReference>
<keyword evidence="11" id="KW-0325">Glycoprotein</keyword>
<comment type="function">
    <text evidence="1">Potential calcium-dependent cell-adhesion protein. May be involved in the establishment and maintenance of specific neuronal connections in the brain.</text>
</comment>
<dbReference type="GO" id="GO:0009653">
    <property type="term" value="P:anatomical structure morphogenesis"/>
    <property type="evidence" value="ECO:0007669"/>
    <property type="project" value="UniProtKB-ARBA"/>
</dbReference>
<dbReference type="Ensembl" id="ENSOSIT00000018486.1">
    <property type="protein sequence ID" value="ENSOSIP00000017501.1"/>
    <property type="gene ID" value="ENSOSIG00000009558.1"/>
</dbReference>
<dbReference type="PRINTS" id="PR00205">
    <property type="entry name" value="CADHERIN"/>
</dbReference>
<comment type="subcellular location">
    <subcellularLocation>
        <location evidence="2">Cell membrane</location>
        <topology evidence="2">Single-pass type I membrane protein</topology>
    </subcellularLocation>
</comment>
<keyword evidence="6" id="KW-0677">Repeat</keyword>
<evidence type="ECO:0000256" key="13">
    <source>
        <dbReference type="SAM" id="SignalP"/>
    </source>
</evidence>
<dbReference type="GO" id="GO:0005509">
    <property type="term" value="F:calcium ion binding"/>
    <property type="evidence" value="ECO:0007669"/>
    <property type="project" value="UniProtKB-UniRule"/>
</dbReference>
<dbReference type="InterPro" id="IPR002126">
    <property type="entry name" value="Cadherin-like_dom"/>
</dbReference>
<sequence length="533" mass="59612">MENQAGPCLKEHCRIWFCLSLLLIFGNHVVAELRYSVPEETKDGTVVGNVAKDLGMDKSSLKDRRFRVVSESKDRHFDVDSNNGALKVRSKIDREELCEGNGPCLLELQILVENPLEIHHIVVEITDVNDHAPMFIEQEQVFEIGEQSSPGARFQLHAARDPDAGANSIRTYTLTPNEHFDIEISEEENIPFLLLKNSLDREQNNKHILFVTATDGGRPKKSGTLNVTILVLDNNDNRPTFNQEIYQVEIQENASKGTRIARVNATDPDQGSNGEVEYSLSKMLPRKVYDLFDLAISSGEIKLKGDLDFEESETYKLDIQASDKGQPPLIGRCRLIIKIKDVNDNAPEIDVKSLSDSISEDSKLDTVIALISVTDKDSGLNGKILLNINNDVPFSLKPSYKENMYSIVTKEGLDREKEKQYTIKIKATDCGKPPLATLKSLSIQISDVNDNSPQFSENPLYVYLTENNKIGAPVFSVSAEDMDVNENSAILYHIVRENDATSFLSINSENGQLSALKSFDFESVKTFQFHVVA</sequence>
<dbReference type="SMART" id="SM00112">
    <property type="entry name" value="CA"/>
    <property type="match status" value="4"/>
</dbReference>
<keyword evidence="5 13" id="KW-0732">Signal</keyword>
<feature type="domain" description="Cadherin" evidence="14">
    <location>
        <begin position="357"/>
        <end position="455"/>
    </location>
</feature>
<dbReference type="InterPro" id="IPR020894">
    <property type="entry name" value="Cadherin_CS"/>
</dbReference>
<evidence type="ECO:0000256" key="4">
    <source>
        <dbReference type="ARBA" id="ARBA00022692"/>
    </source>
</evidence>
<evidence type="ECO:0000256" key="12">
    <source>
        <dbReference type="PROSITE-ProRule" id="PRU00043"/>
    </source>
</evidence>
<evidence type="ECO:0000256" key="9">
    <source>
        <dbReference type="ARBA" id="ARBA00022989"/>
    </source>
</evidence>
<evidence type="ECO:0000313" key="15">
    <source>
        <dbReference type="Ensembl" id="ENSOSIP00000017501.1"/>
    </source>
</evidence>
<feature type="signal peptide" evidence="13">
    <location>
        <begin position="1"/>
        <end position="31"/>
    </location>
</feature>
<dbReference type="AlphaFoldDB" id="A0A8C7XSL0"/>
<dbReference type="FunFam" id="2.60.40.60:FF:000006">
    <property type="entry name" value="Protocadherin alpha 2"/>
    <property type="match status" value="1"/>
</dbReference>
<accession>A0A8C7XSL0</accession>
<dbReference type="PROSITE" id="PS00232">
    <property type="entry name" value="CADHERIN_1"/>
    <property type="match status" value="3"/>
</dbReference>
<evidence type="ECO:0000256" key="10">
    <source>
        <dbReference type="ARBA" id="ARBA00023136"/>
    </source>
</evidence>
<keyword evidence="8" id="KW-0130">Cell adhesion</keyword>
<keyword evidence="16" id="KW-1185">Reference proteome</keyword>
<feature type="domain" description="Cadherin" evidence="14">
    <location>
        <begin position="242"/>
        <end position="349"/>
    </location>
</feature>
<proteinExistence type="predicted"/>
<evidence type="ECO:0000313" key="16">
    <source>
        <dbReference type="Proteomes" id="UP000694383"/>
    </source>
</evidence>
<keyword evidence="4" id="KW-0812">Transmembrane</keyword>
<evidence type="ECO:0000256" key="8">
    <source>
        <dbReference type="ARBA" id="ARBA00022889"/>
    </source>
</evidence>
<keyword evidence="10" id="KW-0472">Membrane</keyword>
<feature type="domain" description="Cadherin" evidence="14">
    <location>
        <begin position="136"/>
        <end position="241"/>
    </location>
</feature>
<feature type="domain" description="Cadherin" evidence="14">
    <location>
        <begin position="456"/>
        <end position="533"/>
    </location>
</feature>
<reference evidence="15" key="2">
    <citation type="submission" date="2025-09" db="UniProtKB">
        <authorList>
            <consortium name="Ensembl"/>
        </authorList>
    </citation>
    <scope>IDENTIFICATION</scope>
</reference>
<evidence type="ECO:0000256" key="6">
    <source>
        <dbReference type="ARBA" id="ARBA00022737"/>
    </source>
</evidence>
<dbReference type="Proteomes" id="UP000694383">
    <property type="component" value="Unplaced"/>
</dbReference>
<reference evidence="15" key="1">
    <citation type="submission" date="2025-08" db="UniProtKB">
        <authorList>
            <consortium name="Ensembl"/>
        </authorList>
    </citation>
    <scope>IDENTIFICATION</scope>
</reference>
<evidence type="ECO:0000259" key="14">
    <source>
        <dbReference type="PROSITE" id="PS50268"/>
    </source>
</evidence>
<dbReference type="Gene3D" id="2.60.40.60">
    <property type="entry name" value="Cadherins"/>
    <property type="match status" value="5"/>
</dbReference>
<keyword evidence="3" id="KW-1003">Cell membrane</keyword>
<name>A0A8C7XSL0_9TELE</name>